<dbReference type="EMBL" id="DSDO01000081">
    <property type="protein sequence ID" value="HDR46300.1"/>
    <property type="molecule type" value="Genomic_DNA"/>
</dbReference>
<gene>
    <name evidence="1" type="ORF">ENN94_01215</name>
</gene>
<feature type="non-terminal residue" evidence="1">
    <location>
        <position position="78"/>
    </location>
</feature>
<dbReference type="AlphaFoldDB" id="A0A831LSI4"/>
<dbReference type="InterPro" id="IPR043129">
    <property type="entry name" value="ATPase_NBD"/>
</dbReference>
<reference evidence="1" key="1">
    <citation type="journal article" date="2020" name="mSystems">
        <title>Genome- and Community-Level Interaction Insights into Carbon Utilization and Element Cycling Functions of Hydrothermarchaeota in Hydrothermal Sediment.</title>
        <authorList>
            <person name="Zhou Z."/>
            <person name="Liu Y."/>
            <person name="Xu W."/>
            <person name="Pan J."/>
            <person name="Luo Z.H."/>
            <person name="Li M."/>
        </authorList>
    </citation>
    <scope>NUCLEOTIDE SEQUENCE [LARGE SCALE GENOMIC DNA]</scope>
    <source>
        <strain evidence="1">SpSt-1220</strain>
    </source>
</reference>
<dbReference type="Proteomes" id="UP000886162">
    <property type="component" value="Unassembled WGS sequence"/>
</dbReference>
<dbReference type="SUPFAM" id="SSF53067">
    <property type="entry name" value="Actin-like ATPase domain"/>
    <property type="match status" value="1"/>
</dbReference>
<evidence type="ECO:0000313" key="1">
    <source>
        <dbReference type="EMBL" id="HDR46300.1"/>
    </source>
</evidence>
<accession>A0A831LSI4</accession>
<comment type="caution">
    <text evidence="1">The sequence shown here is derived from an EMBL/GenBank/DDBJ whole genome shotgun (WGS) entry which is preliminary data.</text>
</comment>
<protein>
    <submittedName>
        <fullName evidence="1">ROK family protein</fullName>
    </submittedName>
</protein>
<proteinExistence type="predicted"/>
<sequence>MNSPDNKTRLQARFLIGVDLGGTNCRMALVDGQGRVCQRERFSSREFDHVDALMAKIEVICREFESAVRRSGGEIVAL</sequence>
<name>A0A831LSI4_9BACT</name>
<dbReference type="Gene3D" id="3.30.420.40">
    <property type="match status" value="1"/>
</dbReference>
<organism evidence="1">
    <name type="scientific">Geoalkalibacter subterraneus</name>
    <dbReference type="NCBI Taxonomy" id="483547"/>
    <lineage>
        <taxon>Bacteria</taxon>
        <taxon>Pseudomonadati</taxon>
        <taxon>Thermodesulfobacteriota</taxon>
        <taxon>Desulfuromonadia</taxon>
        <taxon>Desulfuromonadales</taxon>
        <taxon>Geoalkalibacteraceae</taxon>
        <taxon>Geoalkalibacter</taxon>
    </lineage>
</organism>